<dbReference type="PhylomeDB" id="A0A0D2X3X1"/>
<keyword evidence="3 6" id="KW-1133">Transmembrane helix</keyword>
<keyword evidence="4 6" id="KW-0472">Membrane</keyword>
<comment type="subcellular location">
    <subcellularLocation>
        <location evidence="1">Membrane</location>
        <topology evidence="1">Multi-pass membrane protein</topology>
    </subcellularLocation>
</comment>
<feature type="transmembrane region" description="Helical" evidence="6">
    <location>
        <begin position="37"/>
        <end position="61"/>
    </location>
</feature>
<organism evidence="7 8">
    <name type="scientific">Capsaspora owczarzaki (strain ATCC 30864)</name>
    <dbReference type="NCBI Taxonomy" id="595528"/>
    <lineage>
        <taxon>Eukaryota</taxon>
        <taxon>Filasterea</taxon>
        <taxon>Capsaspora</taxon>
    </lineage>
</organism>
<evidence type="ECO:0000256" key="5">
    <source>
        <dbReference type="SAM" id="MobiDB-lite"/>
    </source>
</evidence>
<evidence type="ECO:0000256" key="4">
    <source>
        <dbReference type="ARBA" id="ARBA00023136"/>
    </source>
</evidence>
<dbReference type="EMBL" id="KE346368">
    <property type="protein sequence ID" value="KJE95049.1"/>
    <property type="molecule type" value="Genomic_DNA"/>
</dbReference>
<evidence type="ECO:0008006" key="9">
    <source>
        <dbReference type="Google" id="ProtNLM"/>
    </source>
</evidence>
<sequence length="249" mass="26113">MTYAVTKNSLKALNVFYLVVSIILIAVAGAAKGMAKLSSAAVAGGVIACGVFLLLVSVLGFIGAHKHHQVMLFIYMIVLALIFIIQFSVSVACLSVTGGQQRDLVREAWIQLSADSRADIQNWGTCCGFDAPTGAYYNGTVFTANYLGPSENVHTNPHQRCPCSDGSNSAATGNLVCHDDGSGTEGTPGSGYPTRGPKGKGCMAKLEDDLDKGFKAAGGVGLFFSFTELIGIVAAARFRTSLKQEANYA</sequence>
<feature type="transmembrane region" description="Helical" evidence="6">
    <location>
        <begin position="216"/>
        <end position="236"/>
    </location>
</feature>
<dbReference type="OrthoDB" id="5845060at2759"/>
<evidence type="ECO:0000313" key="7">
    <source>
        <dbReference type="EMBL" id="KJE95049.1"/>
    </source>
</evidence>
<feature type="transmembrane region" description="Helical" evidence="6">
    <location>
        <begin position="73"/>
        <end position="97"/>
    </location>
</feature>
<dbReference type="InParanoid" id="A0A0D2X3X1"/>
<gene>
    <name evidence="7" type="ORF">CAOG_008898</name>
</gene>
<reference evidence="8" key="1">
    <citation type="submission" date="2011-02" db="EMBL/GenBank/DDBJ databases">
        <title>The Genome Sequence of Capsaspora owczarzaki ATCC 30864.</title>
        <authorList>
            <person name="Russ C."/>
            <person name="Cuomo C."/>
            <person name="Burger G."/>
            <person name="Gray M.W."/>
            <person name="Holland P.W.H."/>
            <person name="King N."/>
            <person name="Lang F.B.F."/>
            <person name="Roger A.J."/>
            <person name="Ruiz-Trillo I."/>
            <person name="Young S.K."/>
            <person name="Zeng Q."/>
            <person name="Gargeya S."/>
            <person name="Alvarado L."/>
            <person name="Berlin A."/>
            <person name="Chapman S.B."/>
            <person name="Chen Z."/>
            <person name="Freedman E."/>
            <person name="Gellesch M."/>
            <person name="Goldberg J."/>
            <person name="Griggs A."/>
            <person name="Gujja S."/>
            <person name="Heilman E."/>
            <person name="Heiman D."/>
            <person name="Howarth C."/>
            <person name="Mehta T."/>
            <person name="Neiman D."/>
            <person name="Pearson M."/>
            <person name="Roberts A."/>
            <person name="Saif S."/>
            <person name="Shea T."/>
            <person name="Shenoy N."/>
            <person name="Sisk P."/>
            <person name="Stolte C."/>
            <person name="Sykes S."/>
            <person name="White J."/>
            <person name="Yandava C."/>
            <person name="Haas B."/>
            <person name="Nusbaum C."/>
            <person name="Birren B."/>
        </authorList>
    </citation>
    <scope>NUCLEOTIDE SEQUENCE</scope>
    <source>
        <strain evidence="8">ATCC 30864</strain>
    </source>
</reference>
<evidence type="ECO:0000313" key="8">
    <source>
        <dbReference type="Proteomes" id="UP000008743"/>
    </source>
</evidence>
<feature type="transmembrane region" description="Helical" evidence="6">
    <location>
        <begin position="12"/>
        <end position="31"/>
    </location>
</feature>
<dbReference type="RefSeq" id="XP_011270560.1">
    <property type="nucleotide sequence ID" value="XM_011272258.1"/>
</dbReference>
<dbReference type="Proteomes" id="UP000008743">
    <property type="component" value="Unassembled WGS sequence"/>
</dbReference>
<feature type="region of interest" description="Disordered" evidence="5">
    <location>
        <begin position="178"/>
        <end position="198"/>
    </location>
</feature>
<accession>A0A0D2X3X1</accession>
<evidence type="ECO:0000256" key="6">
    <source>
        <dbReference type="SAM" id="Phobius"/>
    </source>
</evidence>
<protein>
    <recommendedName>
        <fullName evidence="9">Tetraspanin-31</fullName>
    </recommendedName>
</protein>
<dbReference type="PANTHER" id="PTHR19282">
    <property type="entry name" value="TETRASPANIN"/>
    <property type="match status" value="1"/>
</dbReference>
<proteinExistence type="predicted"/>
<dbReference type="PRINTS" id="PR00259">
    <property type="entry name" value="TMFOUR"/>
</dbReference>
<dbReference type="AlphaFoldDB" id="A0A0D2X3X1"/>
<dbReference type="OMA" id="CPPCAPI"/>
<evidence type="ECO:0000256" key="2">
    <source>
        <dbReference type="ARBA" id="ARBA00022692"/>
    </source>
</evidence>
<keyword evidence="2 6" id="KW-0812">Transmembrane</keyword>
<name>A0A0D2X3X1_CAPO3</name>
<dbReference type="GO" id="GO:0016020">
    <property type="term" value="C:membrane"/>
    <property type="evidence" value="ECO:0007669"/>
    <property type="project" value="UniProtKB-SubCell"/>
</dbReference>
<dbReference type="eggNOG" id="KOG3882">
    <property type="taxonomic scope" value="Eukaryota"/>
</dbReference>
<evidence type="ECO:0000256" key="1">
    <source>
        <dbReference type="ARBA" id="ARBA00004141"/>
    </source>
</evidence>
<dbReference type="InterPro" id="IPR018499">
    <property type="entry name" value="Tetraspanin/Peripherin"/>
</dbReference>
<dbReference type="Pfam" id="PF00335">
    <property type="entry name" value="Tetraspanin"/>
    <property type="match status" value="1"/>
</dbReference>
<dbReference type="PANTHER" id="PTHR19282:SF452">
    <property type="entry name" value="LD03691P"/>
    <property type="match status" value="1"/>
</dbReference>
<dbReference type="STRING" id="595528.A0A0D2X3X1"/>
<evidence type="ECO:0000256" key="3">
    <source>
        <dbReference type="ARBA" id="ARBA00022989"/>
    </source>
</evidence>
<keyword evidence="8" id="KW-1185">Reference proteome</keyword>